<sequence>MIQQCLVQILTFYLISVILAFHKTLAKTEAFAANSSSECCSACIGKTSNVATSHDPLLASQCTNVTGGNCCFDCGNLRDPIYGDTVSYGVDGVTAVAKTGTYISFTWTGIESVTYLSLETGQTKTVSQTVSNIVATKESDTFMICAKSAGTIYFRGWGSDICKEASPEHSITIEAGDSSSTTCDANDVKVTTPSSSDGSSVAADETVETCSQERASILTVDGMETCVCVSGWTNPPECDHWSLWKWLMTIGGAVAALVVILSISFSFVQKRKKKQEEEIFYSNLAPKKHEHEGYRENLAPMGTKSDLGPLDFTPESGYHDDPTMTTSIKETERTPGGTRKPDERLFSL</sequence>
<dbReference type="AlphaFoldDB" id="A0AAV0TLK7"/>
<keyword evidence="2" id="KW-1133">Transmembrane helix</keyword>
<feature type="chain" id="PRO_5043662090" evidence="3">
    <location>
        <begin position="21"/>
        <end position="348"/>
    </location>
</feature>
<accession>A0AAV0TLK7</accession>
<keyword evidence="5" id="KW-1185">Reference proteome</keyword>
<feature type="signal peptide" evidence="3">
    <location>
        <begin position="1"/>
        <end position="20"/>
    </location>
</feature>
<keyword evidence="3" id="KW-0732">Signal</keyword>
<evidence type="ECO:0000256" key="2">
    <source>
        <dbReference type="SAM" id="Phobius"/>
    </source>
</evidence>
<dbReference type="EMBL" id="CANTFM010000505">
    <property type="protein sequence ID" value="CAI5723490.1"/>
    <property type="molecule type" value="Genomic_DNA"/>
</dbReference>
<gene>
    <name evidence="4" type="ORF">PDE001_LOCUS2919</name>
</gene>
<organism evidence="4 5">
    <name type="scientific">Peronospora destructor</name>
    <dbReference type="NCBI Taxonomy" id="86335"/>
    <lineage>
        <taxon>Eukaryota</taxon>
        <taxon>Sar</taxon>
        <taxon>Stramenopiles</taxon>
        <taxon>Oomycota</taxon>
        <taxon>Peronosporomycetes</taxon>
        <taxon>Peronosporales</taxon>
        <taxon>Peronosporaceae</taxon>
        <taxon>Peronospora</taxon>
    </lineage>
</organism>
<evidence type="ECO:0000256" key="1">
    <source>
        <dbReference type="SAM" id="MobiDB-lite"/>
    </source>
</evidence>
<name>A0AAV0TLK7_9STRA</name>
<keyword evidence="2" id="KW-0472">Membrane</keyword>
<reference evidence="4" key="1">
    <citation type="submission" date="2022-12" db="EMBL/GenBank/DDBJ databases">
        <authorList>
            <person name="Webb A."/>
        </authorList>
    </citation>
    <scope>NUCLEOTIDE SEQUENCE</scope>
    <source>
        <strain evidence="4">Pd1</strain>
    </source>
</reference>
<keyword evidence="2" id="KW-0812">Transmembrane</keyword>
<comment type="caution">
    <text evidence="4">The sequence shown here is derived from an EMBL/GenBank/DDBJ whole genome shotgun (WGS) entry which is preliminary data.</text>
</comment>
<feature type="transmembrane region" description="Helical" evidence="2">
    <location>
        <begin position="243"/>
        <end position="268"/>
    </location>
</feature>
<dbReference type="Proteomes" id="UP001162029">
    <property type="component" value="Unassembled WGS sequence"/>
</dbReference>
<evidence type="ECO:0000313" key="5">
    <source>
        <dbReference type="Proteomes" id="UP001162029"/>
    </source>
</evidence>
<proteinExistence type="predicted"/>
<evidence type="ECO:0000256" key="3">
    <source>
        <dbReference type="SAM" id="SignalP"/>
    </source>
</evidence>
<feature type="compositionally biased region" description="Basic and acidic residues" evidence="1">
    <location>
        <begin position="329"/>
        <end position="348"/>
    </location>
</feature>
<protein>
    <submittedName>
        <fullName evidence="4">Uncharacterized protein</fullName>
    </submittedName>
</protein>
<feature type="region of interest" description="Disordered" evidence="1">
    <location>
        <begin position="298"/>
        <end position="348"/>
    </location>
</feature>
<evidence type="ECO:0000313" key="4">
    <source>
        <dbReference type="EMBL" id="CAI5723490.1"/>
    </source>
</evidence>